<proteinExistence type="predicted"/>
<evidence type="ECO:0000313" key="1">
    <source>
        <dbReference type="Proteomes" id="UP000887565"/>
    </source>
</evidence>
<reference evidence="2" key="1">
    <citation type="submission" date="2022-11" db="UniProtKB">
        <authorList>
            <consortium name="WormBaseParasite"/>
        </authorList>
    </citation>
    <scope>IDENTIFICATION</scope>
</reference>
<dbReference type="AlphaFoldDB" id="A0A915HWN7"/>
<name>A0A915HWN7_ROMCU</name>
<protein>
    <submittedName>
        <fullName evidence="2">Uncharacterized protein</fullName>
    </submittedName>
</protein>
<dbReference type="WBParaSite" id="nRc.2.0.1.t05972-RA">
    <property type="protein sequence ID" value="nRc.2.0.1.t05972-RA"/>
    <property type="gene ID" value="nRc.2.0.1.g05972"/>
</dbReference>
<dbReference type="Proteomes" id="UP000887565">
    <property type="component" value="Unplaced"/>
</dbReference>
<sequence length="131" mass="14439">MLKSNFHCEYFGSALFIKKGGSTLRLLFCAKGGSKVSHAFLCERRPPPSFFVITGLVYIFDVVENPADNLLGFWDAAALVFRLKLKCLVDDVALDVEDGKFVDAQIVWTTFLFTKAASLGNKLGFAGCFLT</sequence>
<keyword evidence="1" id="KW-1185">Reference proteome</keyword>
<accession>A0A915HWN7</accession>
<evidence type="ECO:0000313" key="2">
    <source>
        <dbReference type="WBParaSite" id="nRc.2.0.1.t05972-RA"/>
    </source>
</evidence>
<organism evidence="1 2">
    <name type="scientific">Romanomermis culicivorax</name>
    <name type="common">Nematode worm</name>
    <dbReference type="NCBI Taxonomy" id="13658"/>
    <lineage>
        <taxon>Eukaryota</taxon>
        <taxon>Metazoa</taxon>
        <taxon>Ecdysozoa</taxon>
        <taxon>Nematoda</taxon>
        <taxon>Enoplea</taxon>
        <taxon>Dorylaimia</taxon>
        <taxon>Mermithida</taxon>
        <taxon>Mermithoidea</taxon>
        <taxon>Mermithidae</taxon>
        <taxon>Romanomermis</taxon>
    </lineage>
</organism>